<dbReference type="RefSeq" id="XP_056761559.1">
    <property type="nucleotide sequence ID" value="XM_056912710.1"/>
</dbReference>
<feature type="chain" id="PRO_5042290352" evidence="1">
    <location>
        <begin position="19"/>
        <end position="81"/>
    </location>
</feature>
<keyword evidence="3" id="KW-1185">Reference proteome</keyword>
<gene>
    <name evidence="2" type="ORF">N7458_009328</name>
</gene>
<dbReference type="EMBL" id="JAPVEA010000008">
    <property type="protein sequence ID" value="KAJ5438330.1"/>
    <property type="molecule type" value="Genomic_DNA"/>
</dbReference>
<dbReference type="AlphaFoldDB" id="A0AAD6BXP8"/>
<dbReference type="GeneID" id="81602953"/>
<proteinExistence type="predicted"/>
<reference evidence="2" key="1">
    <citation type="submission" date="2022-12" db="EMBL/GenBank/DDBJ databases">
        <authorList>
            <person name="Petersen C."/>
        </authorList>
    </citation>
    <scope>NUCLEOTIDE SEQUENCE</scope>
    <source>
        <strain evidence="2">IBT 16125</strain>
    </source>
</reference>
<feature type="signal peptide" evidence="1">
    <location>
        <begin position="1"/>
        <end position="18"/>
    </location>
</feature>
<sequence>MQLTHLLATAITLTTASASTVPPTNNKWAQLRLFGSPGCEANNLLEMGVYGYQKNQCQNIAQYGTIEAVNITSIFDECECK</sequence>
<evidence type="ECO:0000313" key="2">
    <source>
        <dbReference type="EMBL" id="KAJ5438330.1"/>
    </source>
</evidence>
<organism evidence="2 3">
    <name type="scientific">Penicillium daleae</name>
    <dbReference type="NCBI Taxonomy" id="63821"/>
    <lineage>
        <taxon>Eukaryota</taxon>
        <taxon>Fungi</taxon>
        <taxon>Dikarya</taxon>
        <taxon>Ascomycota</taxon>
        <taxon>Pezizomycotina</taxon>
        <taxon>Eurotiomycetes</taxon>
        <taxon>Eurotiomycetidae</taxon>
        <taxon>Eurotiales</taxon>
        <taxon>Aspergillaceae</taxon>
        <taxon>Penicillium</taxon>
    </lineage>
</organism>
<comment type="caution">
    <text evidence="2">The sequence shown here is derived from an EMBL/GenBank/DDBJ whole genome shotgun (WGS) entry which is preliminary data.</text>
</comment>
<name>A0AAD6BXP8_9EURO</name>
<accession>A0AAD6BXP8</accession>
<keyword evidence="1" id="KW-0732">Signal</keyword>
<evidence type="ECO:0000256" key="1">
    <source>
        <dbReference type="SAM" id="SignalP"/>
    </source>
</evidence>
<reference evidence="2" key="2">
    <citation type="journal article" date="2023" name="IMA Fungus">
        <title>Comparative genomic study of the Penicillium genus elucidates a diverse pangenome and 15 lateral gene transfer events.</title>
        <authorList>
            <person name="Petersen C."/>
            <person name="Sorensen T."/>
            <person name="Nielsen M.R."/>
            <person name="Sondergaard T.E."/>
            <person name="Sorensen J.L."/>
            <person name="Fitzpatrick D.A."/>
            <person name="Frisvad J.C."/>
            <person name="Nielsen K.L."/>
        </authorList>
    </citation>
    <scope>NUCLEOTIDE SEQUENCE</scope>
    <source>
        <strain evidence="2">IBT 16125</strain>
    </source>
</reference>
<protein>
    <submittedName>
        <fullName evidence="2">Uncharacterized protein</fullName>
    </submittedName>
</protein>
<evidence type="ECO:0000313" key="3">
    <source>
        <dbReference type="Proteomes" id="UP001213681"/>
    </source>
</evidence>
<dbReference type="Proteomes" id="UP001213681">
    <property type="component" value="Unassembled WGS sequence"/>
</dbReference>